<name>A0AAW1JWG8_POPJA</name>
<dbReference type="InterPro" id="IPR014756">
    <property type="entry name" value="Ig_E-set"/>
</dbReference>
<dbReference type="GO" id="GO:0002031">
    <property type="term" value="P:G protein-coupled receptor internalization"/>
    <property type="evidence" value="ECO:0007669"/>
    <property type="project" value="TreeGrafter"/>
</dbReference>
<dbReference type="EMBL" id="JASPKY010000321">
    <property type="protein sequence ID" value="KAK9708807.1"/>
    <property type="molecule type" value="Genomic_DNA"/>
</dbReference>
<evidence type="ECO:0000313" key="3">
    <source>
        <dbReference type="Proteomes" id="UP001458880"/>
    </source>
</evidence>
<sequence length="149" mass="16874">MKIEKRVFKKSSPNNKLTLYLSSRDLVVSSGKIDRVQGVLLVDPEFVEQRKVYGQVTLTFRYGREDEEVMGLKFCNEAVMCLAQLYPPHAGSQPPEANTPLQMTYGHANTIGEKYSQLNAVSCKKLSEVRTIVGIILYLKNMGRREPFT</sequence>
<dbReference type="SUPFAM" id="SSF81296">
    <property type="entry name" value="E set domains"/>
    <property type="match status" value="1"/>
</dbReference>
<dbReference type="PANTHER" id="PTHR11792:SF18">
    <property type="entry name" value="FI20035P1"/>
    <property type="match status" value="1"/>
</dbReference>
<dbReference type="GO" id="GO:0007165">
    <property type="term" value="P:signal transduction"/>
    <property type="evidence" value="ECO:0007669"/>
    <property type="project" value="InterPro"/>
</dbReference>
<comment type="caution">
    <text evidence="2">The sequence shown here is derived from an EMBL/GenBank/DDBJ whole genome shotgun (WGS) entry which is preliminary data.</text>
</comment>
<comment type="similarity">
    <text evidence="1">Belongs to the arrestin family.</text>
</comment>
<dbReference type="GO" id="GO:0001664">
    <property type="term" value="F:G protein-coupled receptor binding"/>
    <property type="evidence" value="ECO:0007669"/>
    <property type="project" value="TreeGrafter"/>
</dbReference>
<reference evidence="2 3" key="1">
    <citation type="journal article" date="2024" name="BMC Genomics">
        <title>De novo assembly and annotation of Popillia japonica's genome with initial clues to its potential as an invasive pest.</title>
        <authorList>
            <person name="Cucini C."/>
            <person name="Boschi S."/>
            <person name="Funari R."/>
            <person name="Cardaioli E."/>
            <person name="Iannotti N."/>
            <person name="Marturano G."/>
            <person name="Paoli F."/>
            <person name="Bruttini M."/>
            <person name="Carapelli A."/>
            <person name="Frati F."/>
            <person name="Nardi F."/>
        </authorList>
    </citation>
    <scope>NUCLEOTIDE SEQUENCE [LARGE SCALE GENOMIC DNA]</scope>
    <source>
        <strain evidence="2">DMR45628</strain>
    </source>
</reference>
<accession>A0AAW1JWG8</accession>
<gene>
    <name evidence="2" type="ORF">QE152_g26971</name>
</gene>
<evidence type="ECO:0000256" key="1">
    <source>
        <dbReference type="ARBA" id="ARBA00005298"/>
    </source>
</evidence>
<proteinExistence type="inferred from homology"/>
<dbReference type="Proteomes" id="UP001458880">
    <property type="component" value="Unassembled WGS sequence"/>
</dbReference>
<organism evidence="2 3">
    <name type="scientific">Popillia japonica</name>
    <name type="common">Japanese beetle</name>
    <dbReference type="NCBI Taxonomy" id="7064"/>
    <lineage>
        <taxon>Eukaryota</taxon>
        <taxon>Metazoa</taxon>
        <taxon>Ecdysozoa</taxon>
        <taxon>Arthropoda</taxon>
        <taxon>Hexapoda</taxon>
        <taxon>Insecta</taxon>
        <taxon>Pterygota</taxon>
        <taxon>Neoptera</taxon>
        <taxon>Endopterygota</taxon>
        <taxon>Coleoptera</taxon>
        <taxon>Polyphaga</taxon>
        <taxon>Scarabaeiformia</taxon>
        <taxon>Scarabaeidae</taxon>
        <taxon>Rutelinae</taxon>
        <taxon>Popillia</taxon>
    </lineage>
</organism>
<dbReference type="InterPro" id="IPR014753">
    <property type="entry name" value="Arrestin_N"/>
</dbReference>
<dbReference type="Gene3D" id="2.60.40.840">
    <property type="match status" value="1"/>
</dbReference>
<keyword evidence="3" id="KW-1185">Reference proteome</keyword>
<dbReference type="PANTHER" id="PTHR11792">
    <property type="entry name" value="ARRESTIN"/>
    <property type="match status" value="1"/>
</dbReference>
<dbReference type="InterPro" id="IPR000698">
    <property type="entry name" value="Arrestin"/>
</dbReference>
<dbReference type="GO" id="GO:0005737">
    <property type="term" value="C:cytoplasm"/>
    <property type="evidence" value="ECO:0007669"/>
    <property type="project" value="TreeGrafter"/>
</dbReference>
<dbReference type="PRINTS" id="PR00309">
    <property type="entry name" value="ARRESTIN"/>
</dbReference>
<evidence type="ECO:0008006" key="4">
    <source>
        <dbReference type="Google" id="ProtNLM"/>
    </source>
</evidence>
<dbReference type="AlphaFoldDB" id="A0AAW1JWG8"/>
<evidence type="ECO:0000313" key="2">
    <source>
        <dbReference type="EMBL" id="KAK9708807.1"/>
    </source>
</evidence>
<protein>
    <recommendedName>
        <fullName evidence="4">Arrestin-like N-terminal domain-containing protein</fullName>
    </recommendedName>
</protein>